<accession>A0A645GKC3</accession>
<comment type="caution">
    <text evidence="1">The sequence shown here is derived from an EMBL/GenBank/DDBJ whole genome shotgun (WGS) entry which is preliminary data.</text>
</comment>
<protein>
    <submittedName>
        <fullName evidence="1">Uncharacterized protein</fullName>
    </submittedName>
</protein>
<evidence type="ECO:0000313" key="1">
    <source>
        <dbReference type="EMBL" id="MPN26299.1"/>
    </source>
</evidence>
<proteinExistence type="predicted"/>
<dbReference type="AlphaFoldDB" id="A0A645GKC3"/>
<sequence length="52" mass="5239">MEAEGAHGLGVGVHQIHGVGAEVALGRNGLALPLIDTGADGLDLHTDLGRKE</sequence>
<gene>
    <name evidence="1" type="ORF">SDC9_173723</name>
</gene>
<dbReference type="EMBL" id="VSSQ01075775">
    <property type="protein sequence ID" value="MPN26299.1"/>
    <property type="molecule type" value="Genomic_DNA"/>
</dbReference>
<organism evidence="1">
    <name type="scientific">bioreactor metagenome</name>
    <dbReference type="NCBI Taxonomy" id="1076179"/>
    <lineage>
        <taxon>unclassified sequences</taxon>
        <taxon>metagenomes</taxon>
        <taxon>ecological metagenomes</taxon>
    </lineage>
</organism>
<name>A0A645GKC3_9ZZZZ</name>
<reference evidence="1" key="1">
    <citation type="submission" date="2019-08" db="EMBL/GenBank/DDBJ databases">
        <authorList>
            <person name="Kucharzyk K."/>
            <person name="Murdoch R.W."/>
            <person name="Higgins S."/>
            <person name="Loffler F."/>
        </authorList>
    </citation>
    <scope>NUCLEOTIDE SEQUENCE</scope>
</reference>